<dbReference type="EMBL" id="BAABDH010000039">
    <property type="protein sequence ID" value="GAA3938496.1"/>
    <property type="molecule type" value="Genomic_DNA"/>
</dbReference>
<gene>
    <name evidence="2" type="ORF">GCM10022406_23340</name>
</gene>
<evidence type="ECO:0000313" key="2">
    <source>
        <dbReference type="EMBL" id="GAA3938496.1"/>
    </source>
</evidence>
<evidence type="ECO:0000313" key="3">
    <source>
        <dbReference type="Proteomes" id="UP001499909"/>
    </source>
</evidence>
<name>A0ABP7N6T7_9BACT</name>
<evidence type="ECO:0000259" key="1">
    <source>
        <dbReference type="Pfam" id="PF14321"/>
    </source>
</evidence>
<dbReference type="InterPro" id="IPR025491">
    <property type="entry name" value="DUF4382"/>
</dbReference>
<keyword evidence="3" id="KW-1185">Reference proteome</keyword>
<dbReference type="Proteomes" id="UP001499909">
    <property type="component" value="Unassembled WGS sequence"/>
</dbReference>
<feature type="domain" description="DUF4382" evidence="1">
    <location>
        <begin position="42"/>
        <end position="173"/>
    </location>
</feature>
<sequence length="191" mass="19789">MKNHLLLASLLGTGLFFTGCQKALDDVAVQSVASVADGKKVPTSYQAVNIDLIRVEVSQDNNDNTSNWTTLAGVQPGLRDLLQTGSSNSPLLTSSGFQTGTVKQLRLVLGAGSTIVLANGQVLPLDTPSGQTSGLKVKVNQATSSGVPYSVLIAIDADRQVVARGNGTYGLKPVLDGTLIIGAGRERNSGQ</sequence>
<accession>A0ABP7N6T7</accession>
<dbReference type="PROSITE" id="PS51257">
    <property type="entry name" value="PROKAR_LIPOPROTEIN"/>
    <property type="match status" value="1"/>
</dbReference>
<dbReference type="RefSeq" id="WP_345113810.1">
    <property type="nucleotide sequence ID" value="NZ_BAABDH010000039.1"/>
</dbReference>
<dbReference type="Pfam" id="PF14321">
    <property type="entry name" value="DUF4382"/>
    <property type="match status" value="1"/>
</dbReference>
<comment type="caution">
    <text evidence="2">The sequence shown here is derived from an EMBL/GenBank/DDBJ whole genome shotgun (WGS) entry which is preliminary data.</text>
</comment>
<proteinExistence type="predicted"/>
<protein>
    <recommendedName>
        <fullName evidence="1">DUF4382 domain-containing protein</fullName>
    </recommendedName>
</protein>
<organism evidence="2 3">
    <name type="scientific">Hymenobacter algoricola</name>
    <dbReference type="NCBI Taxonomy" id="486267"/>
    <lineage>
        <taxon>Bacteria</taxon>
        <taxon>Pseudomonadati</taxon>
        <taxon>Bacteroidota</taxon>
        <taxon>Cytophagia</taxon>
        <taxon>Cytophagales</taxon>
        <taxon>Hymenobacteraceae</taxon>
        <taxon>Hymenobacter</taxon>
    </lineage>
</organism>
<reference evidence="3" key="1">
    <citation type="journal article" date="2019" name="Int. J. Syst. Evol. Microbiol.">
        <title>The Global Catalogue of Microorganisms (GCM) 10K type strain sequencing project: providing services to taxonomists for standard genome sequencing and annotation.</title>
        <authorList>
            <consortium name="The Broad Institute Genomics Platform"/>
            <consortium name="The Broad Institute Genome Sequencing Center for Infectious Disease"/>
            <person name="Wu L."/>
            <person name="Ma J."/>
        </authorList>
    </citation>
    <scope>NUCLEOTIDE SEQUENCE [LARGE SCALE GENOMIC DNA]</scope>
    <source>
        <strain evidence="3">JCM 17214</strain>
    </source>
</reference>